<gene>
    <name evidence="1" type="ORF">GCM10025876_33860</name>
</gene>
<evidence type="ECO:0000313" key="2">
    <source>
        <dbReference type="Proteomes" id="UP001157125"/>
    </source>
</evidence>
<dbReference type="Proteomes" id="UP001157125">
    <property type="component" value="Unassembled WGS sequence"/>
</dbReference>
<organism evidence="1 2">
    <name type="scientific">Demequina litorisediminis</name>
    <dbReference type="NCBI Taxonomy" id="1849022"/>
    <lineage>
        <taxon>Bacteria</taxon>
        <taxon>Bacillati</taxon>
        <taxon>Actinomycetota</taxon>
        <taxon>Actinomycetes</taxon>
        <taxon>Micrococcales</taxon>
        <taxon>Demequinaceae</taxon>
        <taxon>Demequina</taxon>
    </lineage>
</organism>
<sequence>MSPADPPSLVAVVIVGLDRRHGATERVPGNHPACDVGLAEWIGPARERRERDAQRLFDDHDRVAGLRDGEELVHIRPRVDARARLEEHTEPRVGLA</sequence>
<proteinExistence type="predicted"/>
<accession>A0ABQ6IGY2</accession>
<dbReference type="EMBL" id="BSUN01000001">
    <property type="protein sequence ID" value="GMA37182.1"/>
    <property type="molecule type" value="Genomic_DNA"/>
</dbReference>
<evidence type="ECO:0000313" key="1">
    <source>
        <dbReference type="EMBL" id="GMA37182.1"/>
    </source>
</evidence>
<keyword evidence="2" id="KW-1185">Reference proteome</keyword>
<protein>
    <submittedName>
        <fullName evidence="1">Uncharacterized protein</fullName>
    </submittedName>
</protein>
<reference evidence="2" key="1">
    <citation type="journal article" date="2019" name="Int. J. Syst. Evol. Microbiol.">
        <title>The Global Catalogue of Microorganisms (GCM) 10K type strain sequencing project: providing services to taxonomists for standard genome sequencing and annotation.</title>
        <authorList>
            <consortium name="The Broad Institute Genomics Platform"/>
            <consortium name="The Broad Institute Genome Sequencing Center for Infectious Disease"/>
            <person name="Wu L."/>
            <person name="Ma J."/>
        </authorList>
    </citation>
    <scope>NUCLEOTIDE SEQUENCE [LARGE SCALE GENOMIC DNA]</scope>
    <source>
        <strain evidence="2">NBRC 112299</strain>
    </source>
</reference>
<name>A0ABQ6IGY2_9MICO</name>
<comment type="caution">
    <text evidence="1">The sequence shown here is derived from an EMBL/GenBank/DDBJ whole genome shotgun (WGS) entry which is preliminary data.</text>
</comment>